<dbReference type="PANTHER" id="PTHR19143">
    <property type="entry name" value="FIBRINOGEN/TENASCIN/ANGIOPOEITIN"/>
    <property type="match status" value="1"/>
</dbReference>
<organism evidence="3 4">
    <name type="scientific">Ornithorhynchus anatinus</name>
    <name type="common">Duckbill platypus</name>
    <dbReference type="NCBI Taxonomy" id="9258"/>
    <lineage>
        <taxon>Eukaryota</taxon>
        <taxon>Metazoa</taxon>
        <taxon>Chordata</taxon>
        <taxon>Craniata</taxon>
        <taxon>Vertebrata</taxon>
        <taxon>Euteleostomi</taxon>
        <taxon>Mammalia</taxon>
        <taxon>Monotremata</taxon>
        <taxon>Ornithorhynchidae</taxon>
        <taxon>Ornithorhynchus</taxon>
    </lineage>
</organism>
<dbReference type="InParanoid" id="F7B2G0"/>
<dbReference type="Bgee" id="ENSOANG00000010491">
    <property type="expression patterns" value="Expressed in fibroblast and 7 other cell types or tissues"/>
</dbReference>
<feature type="domain" description="Fibrinogen C-terminal" evidence="2">
    <location>
        <begin position="142"/>
        <end position="384"/>
    </location>
</feature>
<dbReference type="Gene3D" id="3.90.215.10">
    <property type="entry name" value="Gamma Fibrinogen, chain A, domain 1"/>
    <property type="match status" value="1"/>
</dbReference>
<evidence type="ECO:0000256" key="1">
    <source>
        <dbReference type="ARBA" id="ARBA00023157"/>
    </source>
</evidence>
<dbReference type="CTD" id="253935"/>
<reference evidence="3" key="2">
    <citation type="submission" date="2025-08" db="UniProtKB">
        <authorList>
            <consortium name="Ensembl"/>
        </authorList>
    </citation>
    <scope>IDENTIFICATION</scope>
    <source>
        <strain evidence="3">Glennie</strain>
    </source>
</reference>
<sequence>MIRFSQTSLIYLNMYFFICEEVTQGCLAHHSSMDPPVVNIVEETSKIGSKSKPSHTLHKDTCSTPGGVHAKITREEKQSMCRNLQNSIVTYTRNTKKLLRNMMDEQQASLDYLTNQVNELMNRVLLLNTEVFRKHLDPFPHRPVHSHGLDCTDVKDTIGSVSKTPSGLYIIHPEGAGYPFEVMCDMEFRGGGWTVIQKRIDGIIDFQRLWCDYLDGFGDLLGEFWLGLKKIFYIVNQKNASFMLHVALESEDDMSASASYDNFWLEDEASFFKIHLGRYSGGNAGDAFRGLKKEDNQNAMPFSTSDVDSDGCHPACLLSGRSVKSCSAFNNQTGWWFNQCGVANLNGAHRAPGKPLRGIQWDTWLVNNTRVKIKSVSMRIRRTYNPYFK</sequence>
<name>F7B2G0_ORNAN</name>
<dbReference type="HOGENOM" id="CLU_038628_3_2_1"/>
<evidence type="ECO:0000259" key="2">
    <source>
        <dbReference type="PROSITE" id="PS51406"/>
    </source>
</evidence>
<proteinExistence type="predicted"/>
<dbReference type="SUPFAM" id="SSF56496">
    <property type="entry name" value="Fibrinogen C-terminal domain-like"/>
    <property type="match status" value="1"/>
</dbReference>
<dbReference type="GeneID" id="100079334"/>
<dbReference type="NCBIfam" id="NF040941">
    <property type="entry name" value="GGGWT_bact"/>
    <property type="match status" value="1"/>
</dbReference>
<dbReference type="CDD" id="cd00087">
    <property type="entry name" value="FReD"/>
    <property type="match status" value="1"/>
</dbReference>
<reference evidence="3 4" key="1">
    <citation type="journal article" date="2008" name="Nature">
        <title>Genome analysis of the platypus reveals unique signatures of evolution.</title>
        <authorList>
            <person name="Warren W.C."/>
            <person name="Hillier L.W."/>
            <person name="Marshall Graves J.A."/>
            <person name="Birney E."/>
            <person name="Ponting C.P."/>
            <person name="Grutzner F."/>
            <person name="Belov K."/>
            <person name="Miller W."/>
            <person name="Clarke L."/>
            <person name="Chinwalla A.T."/>
            <person name="Yang S.P."/>
            <person name="Heger A."/>
            <person name="Locke D.P."/>
            <person name="Miethke P."/>
            <person name="Waters P.D."/>
            <person name="Veyrunes F."/>
            <person name="Fulton L."/>
            <person name="Fulton B."/>
            <person name="Graves T."/>
            <person name="Wallis J."/>
            <person name="Puente X.S."/>
            <person name="Lopez-Otin C."/>
            <person name="Ordonez G.R."/>
            <person name="Eichler E.E."/>
            <person name="Chen L."/>
            <person name="Cheng Z."/>
            <person name="Deakin J.E."/>
            <person name="Alsop A."/>
            <person name="Thompson K."/>
            <person name="Kirby P."/>
            <person name="Papenfuss A.T."/>
            <person name="Wakefield M.J."/>
            <person name="Olender T."/>
            <person name="Lancet D."/>
            <person name="Huttley G.A."/>
            <person name="Smit A.F."/>
            <person name="Pask A."/>
            <person name="Temple-Smith P."/>
            <person name="Batzer M.A."/>
            <person name="Walker J.A."/>
            <person name="Konkel M.K."/>
            <person name="Harris R.S."/>
            <person name="Whittington C.M."/>
            <person name="Wong E.S."/>
            <person name="Gemmell N.J."/>
            <person name="Buschiazzo E."/>
            <person name="Vargas Jentzsch I.M."/>
            <person name="Merkel A."/>
            <person name="Schmitz J."/>
            <person name="Zemann A."/>
            <person name="Churakov G."/>
            <person name="Kriegs J.O."/>
            <person name="Brosius J."/>
            <person name="Murchison E.P."/>
            <person name="Sachidanandam R."/>
            <person name="Smith C."/>
            <person name="Hannon G.J."/>
            <person name="Tsend-Ayush E."/>
            <person name="McMillan D."/>
            <person name="Attenborough R."/>
            <person name="Rens W."/>
            <person name="Ferguson-Smith M."/>
            <person name="Lefevre C.M."/>
            <person name="Sharp J.A."/>
            <person name="Nicholas K.R."/>
            <person name="Ray D.A."/>
            <person name="Kube M."/>
            <person name="Reinhardt R."/>
            <person name="Pringle T.H."/>
            <person name="Taylor J."/>
            <person name="Jones R.C."/>
            <person name="Nixon B."/>
            <person name="Dacheux J.L."/>
            <person name="Niwa H."/>
            <person name="Sekita Y."/>
            <person name="Huang X."/>
            <person name="Stark A."/>
            <person name="Kheradpour P."/>
            <person name="Kellis M."/>
            <person name="Flicek P."/>
            <person name="Chen Y."/>
            <person name="Webber C."/>
            <person name="Hardison R."/>
            <person name="Nelson J."/>
            <person name="Hallsworth-Pepin K."/>
            <person name="Delehaunty K."/>
            <person name="Markovic C."/>
            <person name="Minx P."/>
            <person name="Feng Y."/>
            <person name="Kremitzki C."/>
            <person name="Mitreva M."/>
            <person name="Glasscock J."/>
            <person name="Wylie T."/>
            <person name="Wohldmann P."/>
            <person name="Thiru P."/>
            <person name="Nhan M.N."/>
            <person name="Pohl C.S."/>
            <person name="Smith S.M."/>
            <person name="Hou S."/>
            <person name="Nefedov M."/>
            <person name="de Jong P.J."/>
            <person name="Renfree M.B."/>
            <person name="Mardis E.R."/>
            <person name="Wilson R.K."/>
        </authorList>
    </citation>
    <scope>NUCLEOTIDE SEQUENCE [LARGE SCALE GENOMIC DNA]</scope>
    <source>
        <strain evidence="3 4">Glennie</strain>
    </source>
</reference>
<dbReference type="OrthoDB" id="7940501at2759"/>
<evidence type="ECO:0000313" key="3">
    <source>
        <dbReference type="Ensembl" id="ENSOANP00000016624.1"/>
    </source>
</evidence>
<dbReference type="PROSITE" id="PS00514">
    <property type="entry name" value="FIBRINOGEN_C_1"/>
    <property type="match status" value="1"/>
</dbReference>
<dbReference type="eggNOG" id="KOG2579">
    <property type="taxonomic scope" value="Eukaryota"/>
</dbReference>
<dbReference type="InterPro" id="IPR020837">
    <property type="entry name" value="Fibrinogen_CS"/>
</dbReference>
<dbReference type="KEGG" id="oaa:100079334"/>
<dbReference type="AlphaFoldDB" id="F7B2G0"/>
<dbReference type="InterPro" id="IPR002181">
    <property type="entry name" value="Fibrinogen_a/b/g_C_dom"/>
</dbReference>
<dbReference type="Ensembl" id="ENSOANT00000016627.2">
    <property type="protein sequence ID" value="ENSOANP00000016624.1"/>
    <property type="gene ID" value="ENSOANG00000010491.2"/>
</dbReference>
<gene>
    <name evidence="3" type="primary">ANGPTL5</name>
</gene>
<dbReference type="GO" id="GO:0005615">
    <property type="term" value="C:extracellular space"/>
    <property type="evidence" value="ECO:0000318"/>
    <property type="project" value="GO_Central"/>
</dbReference>
<dbReference type="Pfam" id="PF00147">
    <property type="entry name" value="Fibrinogen_C"/>
    <property type="match status" value="1"/>
</dbReference>
<dbReference type="InterPro" id="IPR014716">
    <property type="entry name" value="Fibrinogen_a/b/g_C_1"/>
</dbReference>
<dbReference type="PANTHER" id="PTHR19143:SF185">
    <property type="entry name" value="ANGIOPOIETIN-RELATED PROTEIN 5"/>
    <property type="match status" value="1"/>
</dbReference>
<dbReference type="SMART" id="SM00186">
    <property type="entry name" value="FBG"/>
    <property type="match status" value="1"/>
</dbReference>
<protein>
    <submittedName>
        <fullName evidence="3">Angiopoietin like 5</fullName>
    </submittedName>
</protein>
<reference evidence="3" key="3">
    <citation type="submission" date="2025-09" db="UniProtKB">
        <authorList>
            <consortium name="Ensembl"/>
        </authorList>
    </citation>
    <scope>IDENTIFICATION</scope>
    <source>
        <strain evidence="3">Glennie</strain>
    </source>
</reference>
<dbReference type="InterPro" id="IPR050373">
    <property type="entry name" value="Fibrinogen_C-term_domain"/>
</dbReference>
<dbReference type="InterPro" id="IPR036056">
    <property type="entry name" value="Fibrinogen-like_C"/>
</dbReference>
<dbReference type="Proteomes" id="UP000002279">
    <property type="component" value="Chromosome 20"/>
</dbReference>
<dbReference type="FunCoup" id="F7B2G0">
    <property type="interactions" value="29"/>
</dbReference>
<dbReference type="PROSITE" id="PS51406">
    <property type="entry name" value="FIBRINOGEN_C_2"/>
    <property type="match status" value="1"/>
</dbReference>
<dbReference type="RefSeq" id="XP_007665033.1">
    <property type="nucleotide sequence ID" value="XM_007666843.3"/>
</dbReference>
<keyword evidence="1" id="KW-1015">Disulfide bond</keyword>
<evidence type="ECO:0000313" key="4">
    <source>
        <dbReference type="Proteomes" id="UP000002279"/>
    </source>
</evidence>
<dbReference type="STRING" id="9258.ENSOANP00000016624"/>
<dbReference type="GeneTree" id="ENSGT00940000161966"/>
<dbReference type="OMA" id="SYENFWI"/>
<accession>F7B2G0</accession>
<keyword evidence="4" id="KW-1185">Reference proteome</keyword>